<evidence type="ECO:0000256" key="13">
    <source>
        <dbReference type="ARBA" id="ARBA00042443"/>
    </source>
</evidence>
<dbReference type="CDD" id="cd01555">
    <property type="entry name" value="UdpNAET"/>
    <property type="match status" value="1"/>
</dbReference>
<keyword evidence="9" id="KW-0961">Cell wall biogenesis/degradation</keyword>
<evidence type="ECO:0000256" key="8">
    <source>
        <dbReference type="ARBA" id="ARBA00023306"/>
    </source>
</evidence>
<reference evidence="17" key="1">
    <citation type="submission" date="2018-05" db="EMBL/GenBank/DDBJ databases">
        <authorList>
            <person name="Lanie J.A."/>
            <person name="Ng W.-L."/>
            <person name="Kazmierczak K.M."/>
            <person name="Andrzejewski T.M."/>
            <person name="Davidsen T.M."/>
            <person name="Wayne K.J."/>
            <person name="Tettelin H."/>
            <person name="Glass J.I."/>
            <person name="Rusch D."/>
            <person name="Podicherti R."/>
            <person name="Tsui H.-C.T."/>
            <person name="Winkler M.E."/>
        </authorList>
    </citation>
    <scope>NUCLEOTIDE SEQUENCE</scope>
</reference>
<comment type="catalytic activity">
    <reaction evidence="15">
        <text>phosphoenolpyruvate + UDP-N-acetyl-alpha-D-glucosamine = UDP-N-acetyl-3-O-(1-carboxyvinyl)-alpha-D-glucosamine + phosphate</text>
        <dbReference type="Rhea" id="RHEA:18681"/>
        <dbReference type="ChEBI" id="CHEBI:43474"/>
        <dbReference type="ChEBI" id="CHEBI:57705"/>
        <dbReference type="ChEBI" id="CHEBI:58702"/>
        <dbReference type="ChEBI" id="CHEBI:68483"/>
        <dbReference type="EC" id="2.5.1.7"/>
    </reaction>
</comment>
<dbReference type="GO" id="GO:0008360">
    <property type="term" value="P:regulation of cell shape"/>
    <property type="evidence" value="ECO:0007669"/>
    <property type="project" value="UniProtKB-KW"/>
</dbReference>
<dbReference type="EC" id="2.5.1.7" evidence="11"/>
<keyword evidence="4" id="KW-0132">Cell division</keyword>
<keyword evidence="8" id="KW-0131">Cell cycle</keyword>
<dbReference type="GO" id="GO:0008760">
    <property type="term" value="F:UDP-N-acetylglucosamine 1-carboxyvinyltransferase activity"/>
    <property type="evidence" value="ECO:0007669"/>
    <property type="project" value="UniProtKB-EC"/>
</dbReference>
<evidence type="ECO:0000313" key="17">
    <source>
        <dbReference type="EMBL" id="SVB01987.1"/>
    </source>
</evidence>
<dbReference type="GO" id="GO:0009252">
    <property type="term" value="P:peptidoglycan biosynthetic process"/>
    <property type="evidence" value="ECO:0007669"/>
    <property type="project" value="UniProtKB-KW"/>
</dbReference>
<proteinExistence type="inferred from homology"/>
<evidence type="ECO:0000256" key="14">
    <source>
        <dbReference type="ARBA" id="ARBA00042842"/>
    </source>
</evidence>
<evidence type="ECO:0000256" key="3">
    <source>
        <dbReference type="ARBA" id="ARBA00022490"/>
    </source>
</evidence>
<evidence type="ECO:0000256" key="7">
    <source>
        <dbReference type="ARBA" id="ARBA00022984"/>
    </source>
</evidence>
<dbReference type="NCBIfam" id="NF006873">
    <property type="entry name" value="PRK09369.1"/>
    <property type="match status" value="1"/>
</dbReference>
<accession>A0A382ALW5</accession>
<keyword evidence="6" id="KW-0133">Cell shape</keyword>
<dbReference type="PANTHER" id="PTHR43783">
    <property type="entry name" value="UDP-N-ACETYLGLUCOSAMINE 1-CARBOXYVINYLTRANSFERASE"/>
    <property type="match status" value="1"/>
</dbReference>
<evidence type="ECO:0000259" key="16">
    <source>
        <dbReference type="Pfam" id="PF00275"/>
    </source>
</evidence>
<evidence type="ECO:0000256" key="15">
    <source>
        <dbReference type="ARBA" id="ARBA00047527"/>
    </source>
</evidence>
<dbReference type="Gene3D" id="3.65.10.10">
    <property type="entry name" value="Enolpyruvate transferase domain"/>
    <property type="match status" value="2"/>
</dbReference>
<dbReference type="AlphaFoldDB" id="A0A382ALW5"/>
<gene>
    <name evidence="17" type="ORF">METZ01_LOCUS154841</name>
</gene>
<evidence type="ECO:0000256" key="6">
    <source>
        <dbReference type="ARBA" id="ARBA00022960"/>
    </source>
</evidence>
<comment type="subcellular location">
    <subcellularLocation>
        <location evidence="1">Cytoplasm</location>
    </subcellularLocation>
</comment>
<dbReference type="GO" id="GO:0019277">
    <property type="term" value="P:UDP-N-acetylgalactosamine biosynthetic process"/>
    <property type="evidence" value="ECO:0007669"/>
    <property type="project" value="InterPro"/>
</dbReference>
<name>A0A382ALW5_9ZZZZ</name>
<dbReference type="GO" id="GO:0071555">
    <property type="term" value="P:cell wall organization"/>
    <property type="evidence" value="ECO:0007669"/>
    <property type="project" value="UniProtKB-KW"/>
</dbReference>
<evidence type="ECO:0000256" key="10">
    <source>
        <dbReference type="ARBA" id="ARBA00038367"/>
    </source>
</evidence>
<dbReference type="GO" id="GO:0005737">
    <property type="term" value="C:cytoplasm"/>
    <property type="evidence" value="ECO:0007669"/>
    <property type="project" value="UniProtKB-SubCell"/>
</dbReference>
<dbReference type="InterPro" id="IPR005750">
    <property type="entry name" value="UDP_GlcNAc_COvinyl_MurA"/>
</dbReference>
<comment type="pathway">
    <text evidence="2">Cell wall biogenesis; peptidoglycan biosynthesis.</text>
</comment>
<dbReference type="InterPro" id="IPR013792">
    <property type="entry name" value="RNA3'P_cycl/enolpyr_Trfase_a/b"/>
</dbReference>
<dbReference type="InterPro" id="IPR050068">
    <property type="entry name" value="MurA_subfamily"/>
</dbReference>
<dbReference type="SUPFAM" id="SSF55205">
    <property type="entry name" value="EPT/RTPC-like"/>
    <property type="match status" value="1"/>
</dbReference>
<dbReference type="NCBIfam" id="TIGR01072">
    <property type="entry name" value="murA"/>
    <property type="match status" value="1"/>
</dbReference>
<dbReference type="InterPro" id="IPR036968">
    <property type="entry name" value="Enolpyruvate_Tfrase_sf"/>
</dbReference>
<dbReference type="InterPro" id="IPR001986">
    <property type="entry name" value="Enolpyruvate_Tfrase_dom"/>
</dbReference>
<evidence type="ECO:0000256" key="4">
    <source>
        <dbReference type="ARBA" id="ARBA00022618"/>
    </source>
</evidence>
<dbReference type="Pfam" id="PF00275">
    <property type="entry name" value="EPSP_synthase"/>
    <property type="match status" value="1"/>
</dbReference>
<organism evidence="17">
    <name type="scientific">marine metagenome</name>
    <dbReference type="NCBI Taxonomy" id="408172"/>
    <lineage>
        <taxon>unclassified sequences</taxon>
        <taxon>metagenomes</taxon>
        <taxon>ecological metagenomes</taxon>
    </lineage>
</organism>
<evidence type="ECO:0000256" key="9">
    <source>
        <dbReference type="ARBA" id="ARBA00023316"/>
    </source>
</evidence>
<keyword evidence="7" id="KW-0573">Peptidoglycan synthesis</keyword>
<evidence type="ECO:0000256" key="1">
    <source>
        <dbReference type="ARBA" id="ARBA00004496"/>
    </source>
</evidence>
<dbReference type="GO" id="GO:0051301">
    <property type="term" value="P:cell division"/>
    <property type="evidence" value="ECO:0007669"/>
    <property type="project" value="UniProtKB-KW"/>
</dbReference>
<comment type="similarity">
    <text evidence="10">Belongs to the EPSP synthase family. MurA subfamily.</text>
</comment>
<keyword evidence="3" id="KW-0963">Cytoplasm</keyword>
<evidence type="ECO:0000256" key="12">
    <source>
        <dbReference type="ARBA" id="ARBA00039754"/>
    </source>
</evidence>
<sequence length="419" mass="45607">MQKIIINGGCPLNGSIHISGSKNAALPIMSACILTNDNLELSNIPNLDDVNTMSKVLSSLGVDVNKDNISENKMILCYKDSEQSIAEYDLVRKMRASVLVLGPLLARKREASVSLPGGCAIGDRPVDIHIEALQKLGAEFSLDQGYIKCKASKGLVGCKIDFPKISVGASENIIMAACLAKGESQINNIAIEPEVIDLVDCLKSMGAKIELTGNRTILVQGVDEMKGTSYSIIPDRIETLTYVIAGALTAENLLIKDINISHIQNVLDLLLKLNINVDVRSNEISIKKSLINESIELDTEEFPGFPTDLQAQMMVLMSLGKKKSIIRENIFENRFMHVSELNRMGGNIEISGKKAIIHPCENFLGAQVMATDLRASVSLVLAGLVANGETTLNRVYHLDRGYENIETKLQSCGADIKRI</sequence>
<keyword evidence="5" id="KW-0808">Transferase</keyword>
<protein>
    <recommendedName>
        <fullName evidence="12">UDP-N-acetylglucosamine 1-carboxyvinyltransferase</fullName>
        <ecNumber evidence="11">2.5.1.7</ecNumber>
    </recommendedName>
    <alternativeName>
        <fullName evidence="13">Enoylpyruvate transferase</fullName>
    </alternativeName>
    <alternativeName>
        <fullName evidence="14">UDP-N-acetylglucosamine enolpyruvyl transferase</fullName>
    </alternativeName>
</protein>
<feature type="domain" description="Enolpyruvate transferase" evidence="16">
    <location>
        <begin position="7"/>
        <end position="409"/>
    </location>
</feature>
<evidence type="ECO:0000256" key="5">
    <source>
        <dbReference type="ARBA" id="ARBA00022679"/>
    </source>
</evidence>
<evidence type="ECO:0000256" key="11">
    <source>
        <dbReference type="ARBA" id="ARBA00039108"/>
    </source>
</evidence>
<dbReference type="PANTHER" id="PTHR43783:SF1">
    <property type="entry name" value="UDP-N-ACETYLGLUCOSAMINE 1-CARBOXYVINYLTRANSFERASE"/>
    <property type="match status" value="1"/>
</dbReference>
<evidence type="ECO:0000256" key="2">
    <source>
        <dbReference type="ARBA" id="ARBA00004752"/>
    </source>
</evidence>
<dbReference type="EMBL" id="UINC01025775">
    <property type="protein sequence ID" value="SVB01987.1"/>
    <property type="molecule type" value="Genomic_DNA"/>
</dbReference>
<dbReference type="HAMAP" id="MF_00111">
    <property type="entry name" value="MurA"/>
    <property type="match status" value="1"/>
</dbReference>